<sequence length="93" mass="10649">MPSSRKNTEDQAFWYDDCYGDFVASSTCIISRNCLKSKKRATVKRTASCTSSINISGFVLPDYDKEYNSDVNCDDNDDSDTVSFRSDKYMYPY</sequence>
<proteinExistence type="predicted"/>
<dbReference type="Proteomes" id="UP001347796">
    <property type="component" value="Unassembled WGS sequence"/>
</dbReference>
<gene>
    <name evidence="1" type="ORF">SNE40_021520</name>
</gene>
<keyword evidence="2" id="KW-1185">Reference proteome</keyword>
<organism evidence="1 2">
    <name type="scientific">Patella caerulea</name>
    <name type="common">Rayed Mediterranean limpet</name>
    <dbReference type="NCBI Taxonomy" id="87958"/>
    <lineage>
        <taxon>Eukaryota</taxon>
        <taxon>Metazoa</taxon>
        <taxon>Spiralia</taxon>
        <taxon>Lophotrochozoa</taxon>
        <taxon>Mollusca</taxon>
        <taxon>Gastropoda</taxon>
        <taxon>Patellogastropoda</taxon>
        <taxon>Patelloidea</taxon>
        <taxon>Patellidae</taxon>
        <taxon>Patella</taxon>
    </lineage>
</organism>
<evidence type="ECO:0000313" key="1">
    <source>
        <dbReference type="EMBL" id="KAK6167516.1"/>
    </source>
</evidence>
<evidence type="ECO:0000313" key="2">
    <source>
        <dbReference type="Proteomes" id="UP001347796"/>
    </source>
</evidence>
<reference evidence="1 2" key="1">
    <citation type="submission" date="2024-01" db="EMBL/GenBank/DDBJ databases">
        <title>The genome of the rayed Mediterranean limpet Patella caerulea (Linnaeus, 1758).</title>
        <authorList>
            <person name="Anh-Thu Weber A."/>
            <person name="Halstead-Nussloch G."/>
        </authorList>
    </citation>
    <scope>NUCLEOTIDE SEQUENCE [LARGE SCALE GENOMIC DNA]</scope>
    <source>
        <strain evidence="1">AATW-2023a</strain>
        <tissue evidence="1">Whole specimen</tissue>
    </source>
</reference>
<accession>A0AAN8GCR0</accession>
<protein>
    <submittedName>
        <fullName evidence="1">Uncharacterized protein</fullName>
    </submittedName>
</protein>
<name>A0AAN8GCR0_PATCE</name>
<dbReference type="AlphaFoldDB" id="A0AAN8GCR0"/>
<dbReference type="EMBL" id="JAZGQO010000018">
    <property type="protein sequence ID" value="KAK6167516.1"/>
    <property type="molecule type" value="Genomic_DNA"/>
</dbReference>
<comment type="caution">
    <text evidence="1">The sequence shown here is derived from an EMBL/GenBank/DDBJ whole genome shotgun (WGS) entry which is preliminary data.</text>
</comment>